<dbReference type="EMBL" id="MCFC01000019">
    <property type="protein sequence ID" value="ORY30580.1"/>
    <property type="molecule type" value="Genomic_DNA"/>
</dbReference>
<comment type="caution">
    <text evidence="2">The sequence shown here is derived from an EMBL/GenBank/DDBJ whole genome shotgun (WGS) entry which is preliminary data.</text>
</comment>
<feature type="region of interest" description="Disordered" evidence="1">
    <location>
        <begin position="1"/>
        <end position="20"/>
    </location>
</feature>
<reference evidence="2 3" key="1">
    <citation type="submission" date="2016-07" db="EMBL/GenBank/DDBJ databases">
        <title>Pervasive Adenine N6-methylation of Active Genes in Fungi.</title>
        <authorList>
            <consortium name="DOE Joint Genome Institute"/>
            <person name="Mondo S.J."/>
            <person name="Dannebaum R.O."/>
            <person name="Kuo R.C."/>
            <person name="Labutti K."/>
            <person name="Haridas S."/>
            <person name="Kuo A."/>
            <person name="Salamov A."/>
            <person name="Ahrendt S.R."/>
            <person name="Lipzen A."/>
            <person name="Sullivan W."/>
            <person name="Andreopoulos W.B."/>
            <person name="Clum A."/>
            <person name="Lindquist E."/>
            <person name="Daum C."/>
            <person name="Ramamoorthy G.K."/>
            <person name="Gryganskyi A."/>
            <person name="Culley D."/>
            <person name="Magnuson J.K."/>
            <person name="James T.Y."/>
            <person name="O'Malley M.A."/>
            <person name="Stajich J.E."/>
            <person name="Spatafora J.W."/>
            <person name="Visel A."/>
            <person name="Grigoriev I.V."/>
        </authorList>
    </citation>
    <scope>NUCLEOTIDE SEQUENCE [LARGE SCALE GENOMIC DNA]</scope>
    <source>
        <strain evidence="2 3">68-887.2</strain>
    </source>
</reference>
<evidence type="ECO:0000256" key="1">
    <source>
        <dbReference type="SAM" id="MobiDB-lite"/>
    </source>
</evidence>
<dbReference type="Proteomes" id="UP000193986">
    <property type="component" value="Unassembled WGS sequence"/>
</dbReference>
<feature type="compositionally biased region" description="Polar residues" evidence="1">
    <location>
        <begin position="1"/>
        <end position="10"/>
    </location>
</feature>
<name>A0A1Y2B7R4_9TREE</name>
<gene>
    <name evidence="2" type="ORF">BCR39DRAFT_528993</name>
</gene>
<accession>A0A1Y2B7R4</accession>
<keyword evidence="3" id="KW-1185">Reference proteome</keyword>
<protein>
    <submittedName>
        <fullName evidence="2">Uncharacterized protein</fullName>
    </submittedName>
</protein>
<feature type="compositionally biased region" description="Polar residues" evidence="1">
    <location>
        <begin position="65"/>
        <end position="75"/>
    </location>
</feature>
<organism evidence="2 3">
    <name type="scientific">Naematelia encephala</name>
    <dbReference type="NCBI Taxonomy" id="71784"/>
    <lineage>
        <taxon>Eukaryota</taxon>
        <taxon>Fungi</taxon>
        <taxon>Dikarya</taxon>
        <taxon>Basidiomycota</taxon>
        <taxon>Agaricomycotina</taxon>
        <taxon>Tremellomycetes</taxon>
        <taxon>Tremellales</taxon>
        <taxon>Naemateliaceae</taxon>
        <taxon>Naematelia</taxon>
    </lineage>
</organism>
<feature type="region of interest" description="Disordered" evidence="1">
    <location>
        <begin position="57"/>
        <end position="87"/>
    </location>
</feature>
<dbReference type="InParanoid" id="A0A1Y2B7R4"/>
<dbReference type="OrthoDB" id="2572490at2759"/>
<proteinExistence type="predicted"/>
<sequence>MSTSAPTTQMILPPAPRGSHPVSFQLWRSDGVLLPIQTSHDHSESLLLGKDSHGNQLVSFGGDPSSESVNQASANETRRRRHFPDGAGGRIVKETAWSIGENGVMWIEPEGTSFSDYDVSIPPFSRLLSATRDFLSSRREAFQFRRTKRLFDIMRYALGLRADFPGPHWSGCRGQDANDNVKEIPSESGEVCVLLTRPVDSIRGFLALARREAEAGWDFEPALKLTRIVAAFMAFIKHHEVITDPHLVAGFSEATLIARGAPEALICAKDFEDTICDGNKWNRASWILWGGVYQGPERGGTESEARWGYIPTREESTTGGFEDDGGWKVDPVDDNGPEPVTEQQAWSAIAPLIAPVQQSQIALLEYIPFARRRISRILELPTERSPTFGTTLWPILTVPAPWTSSEKWRVHHAGNTALEDLDNKVNSPKLDLEKEVPTIPEPNEIVLWVEAQAVNPDLVGMALRGRWAMMGTEDRTASWWCFKPKDFVLPAFWQASDDHSEEGNGESD</sequence>
<evidence type="ECO:0000313" key="3">
    <source>
        <dbReference type="Proteomes" id="UP000193986"/>
    </source>
</evidence>
<dbReference type="AlphaFoldDB" id="A0A1Y2B7R4"/>
<evidence type="ECO:0000313" key="2">
    <source>
        <dbReference type="EMBL" id="ORY30580.1"/>
    </source>
</evidence>